<accession>A0ACC5YV27</accession>
<proteinExistence type="predicted"/>
<dbReference type="EMBL" id="CM040987">
    <property type="protein sequence ID" value="MCJ8739708.1"/>
    <property type="molecule type" value="Genomic_DNA"/>
</dbReference>
<dbReference type="Proteomes" id="UP000830395">
    <property type="component" value="Chromosome 13"/>
</dbReference>
<sequence length="62" mass="6860">MGTNVTMEIPSATATTIQQYYNITVAFNKTSTSPRTTRSSSPDVHPDLITSTLPVLLYLLWN</sequence>
<evidence type="ECO:0000313" key="2">
    <source>
        <dbReference type="Proteomes" id="UP000830395"/>
    </source>
</evidence>
<reference evidence="1" key="1">
    <citation type="submission" date="2020-02" db="EMBL/GenBank/DDBJ databases">
        <title>Genome sequencing of the panga catfish, Pangasius djambal.</title>
        <authorList>
            <person name="Wen M."/>
            <person name="Zahm M."/>
            <person name="Roques C."/>
            <person name="Cabau C."/>
            <person name="Klopp C."/>
            <person name="Donnadieu C."/>
            <person name="Jouanno E."/>
            <person name="Avarre J.-C."/>
            <person name="Campet M."/>
            <person name="Ha T."/>
            <person name="Dugue R."/>
            <person name="Lampietro C."/>
            <person name="Louis A."/>
            <person name="Herpin A."/>
            <person name="Echchiki A."/>
            <person name="Berthelot C."/>
            <person name="Parey E."/>
            <person name="Roest-Crollius H."/>
            <person name="Braasch I."/>
            <person name="Postlethwait J.H."/>
            <person name="Bobe J."/>
            <person name="Montfort J."/>
            <person name="Bouchez O."/>
            <person name="Begum T."/>
            <person name="Schartl M."/>
            <person name="Gustiano R."/>
            <person name="Guiguen Y."/>
        </authorList>
    </citation>
    <scope>NUCLEOTIDE SEQUENCE</scope>
    <source>
        <strain evidence="1">Pdj_M5554</strain>
    </source>
</reference>
<gene>
    <name evidence="1" type="ORF">PDJAM_G00050230</name>
</gene>
<keyword evidence="2" id="KW-1185">Reference proteome</keyword>
<evidence type="ECO:0000313" key="1">
    <source>
        <dbReference type="EMBL" id="MCJ8739708.1"/>
    </source>
</evidence>
<organism evidence="1 2">
    <name type="scientific">Pangasius djambal</name>
    <dbReference type="NCBI Taxonomy" id="1691987"/>
    <lineage>
        <taxon>Eukaryota</taxon>
        <taxon>Metazoa</taxon>
        <taxon>Chordata</taxon>
        <taxon>Craniata</taxon>
        <taxon>Vertebrata</taxon>
        <taxon>Euteleostomi</taxon>
        <taxon>Actinopterygii</taxon>
        <taxon>Neopterygii</taxon>
        <taxon>Teleostei</taxon>
        <taxon>Ostariophysi</taxon>
        <taxon>Siluriformes</taxon>
        <taxon>Pangasiidae</taxon>
        <taxon>Pangasius</taxon>
    </lineage>
</organism>
<name>A0ACC5YV27_9TELE</name>
<protein>
    <submittedName>
        <fullName evidence="1">Uncharacterized protein</fullName>
    </submittedName>
</protein>
<comment type="caution">
    <text evidence="1">The sequence shown here is derived from an EMBL/GenBank/DDBJ whole genome shotgun (WGS) entry which is preliminary data.</text>
</comment>